<dbReference type="KEGG" id="vg:5076627"/>
<keyword evidence="2" id="KW-1185">Reference proteome</keyword>
<dbReference type="Proteomes" id="UP000001305">
    <property type="component" value="Segment"/>
</dbReference>
<proteinExistence type="predicted"/>
<evidence type="ECO:0000313" key="2">
    <source>
        <dbReference type="Proteomes" id="UP000001305"/>
    </source>
</evidence>
<sequence>MVSHGSSRCFLESNRVALVRSDDDALDVHTAIKHFEEMRIRAPELLLEERRDFIPLYTKTRLGKGQRKKNKGQRWT</sequence>
<dbReference type="RefSeq" id="YP_239334.1">
    <property type="nucleotide sequence ID" value="NC_007024.1"/>
</dbReference>
<protein>
    <submittedName>
        <fullName evidence="1">Uncharacterized protein</fullName>
    </submittedName>
</protein>
<name>Q52PQ6_9CAUD</name>
<organism evidence="1 2">
    <name type="scientific">Xanthomonas phage Xp15</name>
    <dbReference type="NCBI Taxonomy" id="322855"/>
    <lineage>
        <taxon>Viruses</taxon>
        <taxon>Duplodnaviria</taxon>
        <taxon>Heunggongvirae</taxon>
        <taxon>Uroviricota</taxon>
        <taxon>Caudoviricetes</taxon>
        <taxon>Alachuavirus</taxon>
        <taxon>Alachuavirus Xp15</taxon>
    </lineage>
</organism>
<accession>Q52PQ6</accession>
<reference evidence="1 2" key="1">
    <citation type="submission" date="2005-03" db="EMBL/GenBank/DDBJ databases">
        <title>Sequencing of bacteriophage Xp15 from Xanthomonas campestris pv. pelargonii and identification of the lysis genes.</title>
        <authorList>
            <person name="Ramadugu C."/>
            <person name="Gabriel D.W."/>
        </authorList>
    </citation>
    <scope>NUCLEOTIDE SEQUENCE [LARGE SCALE GENOMIC DNA]</scope>
</reference>
<dbReference type="GeneID" id="5076627"/>
<evidence type="ECO:0000313" key="1">
    <source>
        <dbReference type="EMBL" id="AAX84902.1"/>
    </source>
</evidence>
<dbReference type="EMBL" id="AY986977">
    <property type="protein sequence ID" value="AAX84902.1"/>
    <property type="molecule type" value="Genomic_DNA"/>
</dbReference>